<keyword evidence="2" id="KW-1185">Reference proteome</keyword>
<dbReference type="EMBL" id="KZ004326">
    <property type="protein sequence ID" value="PIO13906.1"/>
    <property type="molecule type" value="Genomic_DNA"/>
</dbReference>
<sequence>MLVSTQYPKQIVPEYYSPSQPLPLSENISAADEGPGLALLSGVLSAAGEKTGGLGSCRHAVGHLGQLPSIPGVYRWRLKSHPPSQEIHPLLVEGRVQQHSALLPALLLETPHHLLWLTAAGVGQRSWTLCPVASASAGLVSSFCGTVCCWNSLSLVLSPRCTNPCWGGEMAASPPCISEIHWERGTNTFSPRASETAAGVGQRSWTLCPVPALQLG</sequence>
<proteinExistence type="predicted"/>
<evidence type="ECO:0000313" key="1">
    <source>
        <dbReference type="EMBL" id="PIO13906.1"/>
    </source>
</evidence>
<gene>
    <name evidence="1" type="ORF">AB205_0048360</name>
</gene>
<protein>
    <submittedName>
        <fullName evidence="1">Uncharacterized protein</fullName>
    </submittedName>
</protein>
<accession>A0A2G9QE99</accession>
<dbReference type="Proteomes" id="UP000228934">
    <property type="component" value="Unassembled WGS sequence"/>
</dbReference>
<name>A0A2G9QE99_AQUCT</name>
<reference evidence="2" key="1">
    <citation type="journal article" date="2017" name="Nat. Commun.">
        <title>The North American bullfrog draft genome provides insight into hormonal regulation of long noncoding RNA.</title>
        <authorList>
            <person name="Hammond S.A."/>
            <person name="Warren R.L."/>
            <person name="Vandervalk B.P."/>
            <person name="Kucuk E."/>
            <person name="Khan H."/>
            <person name="Gibb E.A."/>
            <person name="Pandoh P."/>
            <person name="Kirk H."/>
            <person name="Zhao Y."/>
            <person name="Jones M."/>
            <person name="Mungall A.J."/>
            <person name="Coope R."/>
            <person name="Pleasance S."/>
            <person name="Moore R.A."/>
            <person name="Holt R.A."/>
            <person name="Round J.M."/>
            <person name="Ohora S."/>
            <person name="Walle B.V."/>
            <person name="Veldhoen N."/>
            <person name="Helbing C.C."/>
            <person name="Birol I."/>
        </authorList>
    </citation>
    <scope>NUCLEOTIDE SEQUENCE [LARGE SCALE GENOMIC DNA]</scope>
</reference>
<feature type="non-terminal residue" evidence="1">
    <location>
        <position position="216"/>
    </location>
</feature>
<evidence type="ECO:0000313" key="2">
    <source>
        <dbReference type="Proteomes" id="UP000228934"/>
    </source>
</evidence>
<organism evidence="1 2">
    <name type="scientific">Aquarana catesbeiana</name>
    <name type="common">American bullfrog</name>
    <name type="synonym">Rana catesbeiana</name>
    <dbReference type="NCBI Taxonomy" id="8400"/>
    <lineage>
        <taxon>Eukaryota</taxon>
        <taxon>Metazoa</taxon>
        <taxon>Chordata</taxon>
        <taxon>Craniata</taxon>
        <taxon>Vertebrata</taxon>
        <taxon>Euteleostomi</taxon>
        <taxon>Amphibia</taxon>
        <taxon>Batrachia</taxon>
        <taxon>Anura</taxon>
        <taxon>Neobatrachia</taxon>
        <taxon>Ranoidea</taxon>
        <taxon>Ranidae</taxon>
        <taxon>Aquarana</taxon>
    </lineage>
</organism>
<dbReference type="AlphaFoldDB" id="A0A2G9QE99"/>